<name>A0AA86MZJ2_9BACT</name>
<sequence>MARRSESSELSFVDSLKSDVRREFYEDHKPIAIVMILIVFLLPFVGLSIMGLLGVALAVMVSALAYCLTPYVWLKLWA</sequence>
<dbReference type="KEGG" id="nti:DNFV4_02395"/>
<evidence type="ECO:0000256" key="1">
    <source>
        <dbReference type="SAM" id="Phobius"/>
    </source>
</evidence>
<feature type="transmembrane region" description="Helical" evidence="1">
    <location>
        <begin position="31"/>
        <end position="49"/>
    </location>
</feature>
<organism evidence="2 3">
    <name type="scientific">Nitrospira tepida</name>
    <dbReference type="NCBI Taxonomy" id="2973512"/>
    <lineage>
        <taxon>Bacteria</taxon>
        <taxon>Pseudomonadati</taxon>
        <taxon>Nitrospirota</taxon>
        <taxon>Nitrospiria</taxon>
        <taxon>Nitrospirales</taxon>
        <taxon>Nitrospiraceae</taxon>
        <taxon>Nitrospira</taxon>
    </lineage>
</organism>
<evidence type="ECO:0000313" key="3">
    <source>
        <dbReference type="Proteomes" id="UP001179121"/>
    </source>
</evidence>
<keyword evidence="1" id="KW-0812">Transmembrane</keyword>
<evidence type="ECO:0000313" key="2">
    <source>
        <dbReference type="EMBL" id="CAI4031972.1"/>
    </source>
</evidence>
<protein>
    <submittedName>
        <fullName evidence="2">Uncharacterized protein</fullName>
    </submittedName>
</protein>
<keyword evidence="1" id="KW-0472">Membrane</keyword>
<accession>A0AA86MZJ2</accession>
<dbReference type="AlphaFoldDB" id="A0AA86MZJ2"/>
<dbReference type="Proteomes" id="UP001179121">
    <property type="component" value="Chromosome"/>
</dbReference>
<keyword evidence="1" id="KW-1133">Transmembrane helix</keyword>
<dbReference type="RefSeq" id="WP_289268723.1">
    <property type="nucleotide sequence ID" value="NZ_OX365700.1"/>
</dbReference>
<feature type="transmembrane region" description="Helical" evidence="1">
    <location>
        <begin position="55"/>
        <end position="74"/>
    </location>
</feature>
<dbReference type="EMBL" id="OX365700">
    <property type="protein sequence ID" value="CAI4031972.1"/>
    <property type="molecule type" value="Genomic_DNA"/>
</dbReference>
<proteinExistence type="predicted"/>
<reference evidence="2" key="1">
    <citation type="submission" date="2022-10" db="EMBL/GenBank/DDBJ databases">
        <authorList>
            <person name="Koch H."/>
        </authorList>
    </citation>
    <scope>NUCLEOTIDE SEQUENCE</scope>
    <source>
        <strain evidence="2">DNF</strain>
    </source>
</reference>
<gene>
    <name evidence="2" type="ORF">DNFV4_02395</name>
</gene>
<keyword evidence="3" id="KW-1185">Reference proteome</keyword>